<evidence type="ECO:0000313" key="2">
    <source>
        <dbReference type="EMBL" id="PWZ31270.1"/>
    </source>
</evidence>
<feature type="region of interest" description="Disordered" evidence="1">
    <location>
        <begin position="52"/>
        <end position="79"/>
    </location>
</feature>
<proteinExistence type="predicted"/>
<dbReference type="PANTHER" id="PTHR31094:SF5">
    <property type="entry name" value="SNOAL-LIKE DOMAIN-CONTAINING PROTEIN"/>
    <property type="match status" value="1"/>
</dbReference>
<comment type="caution">
    <text evidence="2">The sequence shown here is derived from an EMBL/GenBank/DDBJ whole genome shotgun (WGS) entry which is preliminary data.</text>
</comment>
<feature type="compositionally biased region" description="Pro residues" evidence="1">
    <location>
        <begin position="54"/>
        <end position="63"/>
    </location>
</feature>
<accession>A0A3L6FED6</accession>
<dbReference type="ExpressionAtlas" id="A0A3L6FED6">
    <property type="expression patterns" value="baseline and differential"/>
</dbReference>
<protein>
    <submittedName>
        <fullName evidence="2">Uncharacterized protein</fullName>
    </submittedName>
</protein>
<dbReference type="PANTHER" id="PTHR31094">
    <property type="entry name" value="RIKEN CDNA 2310061I04 GENE"/>
    <property type="match status" value="1"/>
</dbReference>
<evidence type="ECO:0000256" key="1">
    <source>
        <dbReference type="SAM" id="MobiDB-lite"/>
    </source>
</evidence>
<dbReference type="Proteomes" id="UP000251960">
    <property type="component" value="Chromosome 3"/>
</dbReference>
<name>A0A3L6FED6_MAIZE</name>
<dbReference type="InterPro" id="IPR032710">
    <property type="entry name" value="NTF2-like_dom_sf"/>
</dbReference>
<dbReference type="AlphaFoldDB" id="A0A3L6FED6"/>
<dbReference type="EMBL" id="NCVQ01000004">
    <property type="protein sequence ID" value="PWZ31270.1"/>
    <property type="molecule type" value="Genomic_DNA"/>
</dbReference>
<organism evidence="2 3">
    <name type="scientific">Zea mays</name>
    <name type="common">Maize</name>
    <dbReference type="NCBI Taxonomy" id="4577"/>
    <lineage>
        <taxon>Eukaryota</taxon>
        <taxon>Viridiplantae</taxon>
        <taxon>Streptophyta</taxon>
        <taxon>Embryophyta</taxon>
        <taxon>Tracheophyta</taxon>
        <taxon>Spermatophyta</taxon>
        <taxon>Magnoliopsida</taxon>
        <taxon>Liliopsida</taxon>
        <taxon>Poales</taxon>
        <taxon>Poaceae</taxon>
        <taxon>PACMAD clade</taxon>
        <taxon>Panicoideae</taxon>
        <taxon>Andropogonodae</taxon>
        <taxon>Andropogoneae</taxon>
        <taxon>Tripsacinae</taxon>
        <taxon>Zea</taxon>
    </lineage>
</organism>
<reference evidence="2 3" key="1">
    <citation type="journal article" date="2018" name="Nat. Genet.">
        <title>Extensive intraspecific gene order and gene structural variations between Mo17 and other maize genomes.</title>
        <authorList>
            <person name="Sun S."/>
            <person name="Zhou Y."/>
            <person name="Chen J."/>
            <person name="Shi J."/>
            <person name="Zhao H."/>
            <person name="Zhao H."/>
            <person name="Song W."/>
            <person name="Zhang M."/>
            <person name="Cui Y."/>
            <person name="Dong X."/>
            <person name="Liu H."/>
            <person name="Ma X."/>
            <person name="Jiao Y."/>
            <person name="Wang B."/>
            <person name="Wei X."/>
            <person name="Stein J.C."/>
            <person name="Glaubitz J.C."/>
            <person name="Lu F."/>
            <person name="Yu G."/>
            <person name="Liang C."/>
            <person name="Fengler K."/>
            <person name="Li B."/>
            <person name="Rafalski A."/>
            <person name="Schnable P.S."/>
            <person name="Ware D.H."/>
            <person name="Buckler E.S."/>
            <person name="Lai J."/>
        </authorList>
    </citation>
    <scope>NUCLEOTIDE SEQUENCE [LARGE SCALE GENOMIC DNA]</scope>
    <source>
        <strain evidence="3">cv. Missouri 17</strain>
        <tissue evidence="2">Seedling</tissue>
    </source>
</reference>
<dbReference type="Pfam" id="PF10184">
    <property type="entry name" value="DUF2358"/>
    <property type="match status" value="1"/>
</dbReference>
<dbReference type="SUPFAM" id="SSF54427">
    <property type="entry name" value="NTF2-like"/>
    <property type="match status" value="1"/>
</dbReference>
<evidence type="ECO:0000313" key="3">
    <source>
        <dbReference type="Proteomes" id="UP000251960"/>
    </source>
</evidence>
<sequence length="238" mass="26657">MSQLLHLPDLAAPRTRMGSALAAGARVKQGEAGTARGWVLRLADPVRRECRVPVPLPPPPPPVLAAGRRGDDDDDDGVDEDRQRYYLNLGYAIRTLREELPDVLCKDHSFDIYRDPLNTFKGLGNYKRLFRALRLTGRVFFRASWVEVVSIWQPAENSILLRWTAHGVPRVPWGGWDAHARFDGASVYKLDRNGKIYEHKVHNVATNPPAKPKVLPVHELVRSLGCPPSTAEPTCSDF</sequence>
<dbReference type="InterPro" id="IPR018790">
    <property type="entry name" value="DUF2358"/>
</dbReference>
<gene>
    <name evidence="2" type="ORF">Zm00014a_031558</name>
</gene>